<dbReference type="InterPro" id="IPR006597">
    <property type="entry name" value="Sel1-like"/>
</dbReference>
<evidence type="ECO:0000313" key="3">
    <source>
        <dbReference type="EMBL" id="KAG2174447.1"/>
    </source>
</evidence>
<evidence type="ECO:0000256" key="2">
    <source>
        <dbReference type="SAM" id="MobiDB-lite"/>
    </source>
</evidence>
<sequence>MSTRAYSYAVIENGLSKLYWRGIFGNAAAMVIANRAWLNISFTPTMVFPKHGSKTFQAKKLTEYYEVPAEPNRLPLQRLQISHPDEFPPPMKRMVSVHELDVNEEDQFSTVSSGRSQGTPSKRSSKPLPRPPTERQVQPSPNVMSPLTLPQQVSPIMRQSKPVYNSIFGYNQADNTETYTNVINSNYEQPAQLEQPPASVKSRRRSINTDPVPNPQYLLSPNKNDYLDCSDDEAASLYSYHSVVSHQRSIASKRSMELGTEMPNTDQPPTPDATSCMYNGREDQSEEHKLPELGVLGGSWNLPMHNLETDYQSTASQTPPSEPPISPQDYCPPLHDDGFKGQNDTLFVDPLTEAPLRAVSPFWQQVSPMTRSPSQLDYFVQPTVFLDPTRVGPISPVSSIGAASFTGSYHMYSGSDFSYDTRPNSPGLNLHHPFMNTVNEITTQDYRNSWAGPEGIQPMSAVKQRSSVPPAPVVAAIEESDKENTKSRYSIASHSLTNDPDTIKTMRRMANLTKDHKTQTVYALYLLEVCQMHEKVGGSERPISATRQRLLQEAIYWIERLSKERHGEATYIKGLWHQKGLHGYKQSEEKAYRMWQKAAKNDHVKAKFKLAQYHESKGNKGKAVAYYKSATAKGGVEPNFKMAQILLYGELDQKRNLKLGLEYLRRAADLADAGTHEPAFILAQILTGEFKKVNIPKDLIHPDTTLGVKYYLKAAQLGNADALDRMAKAYQYGEFEQPLDLTASFRYFEKAADRGQYESMLSLSKMYLEGQAVELNEALAFKWCERSAASGYDHAEFALGYYYEMGIGVTADYPRALEYYGKAATKGNEAAAAALNRQGQDNGGSKVVRHATNRYSNVAGGDDKRNSKECAIM</sequence>
<evidence type="ECO:0000256" key="1">
    <source>
        <dbReference type="ARBA" id="ARBA00022737"/>
    </source>
</evidence>
<dbReference type="SUPFAM" id="SSF81901">
    <property type="entry name" value="HCP-like"/>
    <property type="match status" value="2"/>
</dbReference>
<dbReference type="Gene3D" id="1.25.40.10">
    <property type="entry name" value="Tetratricopeptide repeat domain"/>
    <property type="match status" value="2"/>
</dbReference>
<dbReference type="EMBL" id="JAEPRA010000016">
    <property type="protein sequence ID" value="KAG2174447.1"/>
    <property type="molecule type" value="Genomic_DNA"/>
</dbReference>
<dbReference type="Pfam" id="PF08238">
    <property type="entry name" value="Sel1"/>
    <property type="match status" value="7"/>
</dbReference>
<evidence type="ECO:0000313" key="4">
    <source>
        <dbReference type="Proteomes" id="UP000612746"/>
    </source>
</evidence>
<proteinExistence type="predicted"/>
<dbReference type="InterPro" id="IPR011990">
    <property type="entry name" value="TPR-like_helical_dom_sf"/>
</dbReference>
<feature type="compositionally biased region" description="Polar residues" evidence="2">
    <location>
        <begin position="108"/>
        <end position="119"/>
    </location>
</feature>
<dbReference type="SMART" id="SM00671">
    <property type="entry name" value="SEL1"/>
    <property type="match status" value="7"/>
</dbReference>
<dbReference type="PANTHER" id="PTHR46430">
    <property type="entry name" value="PROTEIN SKT5-RELATED"/>
    <property type="match status" value="1"/>
</dbReference>
<dbReference type="OrthoDB" id="272077at2759"/>
<evidence type="ECO:0008006" key="5">
    <source>
        <dbReference type="Google" id="ProtNLM"/>
    </source>
</evidence>
<name>A0A8H7PI63_9FUNG</name>
<dbReference type="Proteomes" id="UP000612746">
    <property type="component" value="Unassembled WGS sequence"/>
</dbReference>
<dbReference type="PANTHER" id="PTHR46430:SF2">
    <property type="entry name" value="CHITIN SYNTHASE REGULATORY FACTOR 4"/>
    <property type="match status" value="1"/>
</dbReference>
<organism evidence="3 4">
    <name type="scientific">Umbelopsis vinacea</name>
    <dbReference type="NCBI Taxonomy" id="44442"/>
    <lineage>
        <taxon>Eukaryota</taxon>
        <taxon>Fungi</taxon>
        <taxon>Fungi incertae sedis</taxon>
        <taxon>Mucoromycota</taxon>
        <taxon>Mucoromycotina</taxon>
        <taxon>Umbelopsidomycetes</taxon>
        <taxon>Umbelopsidales</taxon>
        <taxon>Umbelopsidaceae</taxon>
        <taxon>Umbelopsis</taxon>
    </lineage>
</organism>
<comment type="caution">
    <text evidence="3">The sequence shown here is derived from an EMBL/GenBank/DDBJ whole genome shotgun (WGS) entry which is preliminary data.</text>
</comment>
<feature type="region of interest" description="Disordered" evidence="2">
    <location>
        <begin position="105"/>
        <end position="154"/>
    </location>
</feature>
<keyword evidence="1" id="KW-0677">Repeat</keyword>
<protein>
    <recommendedName>
        <fullName evidence="5">HCP-like protein</fullName>
    </recommendedName>
</protein>
<dbReference type="InterPro" id="IPR051726">
    <property type="entry name" value="Chitin_Synth_Reg"/>
</dbReference>
<feature type="compositionally biased region" description="Polar residues" evidence="2">
    <location>
        <begin position="135"/>
        <end position="154"/>
    </location>
</feature>
<feature type="region of interest" description="Disordered" evidence="2">
    <location>
        <begin position="187"/>
        <end position="216"/>
    </location>
</feature>
<gene>
    <name evidence="3" type="ORF">INT44_006710</name>
</gene>
<accession>A0A8H7PI63</accession>
<reference evidence="3" key="1">
    <citation type="submission" date="2020-12" db="EMBL/GenBank/DDBJ databases">
        <title>Metabolic potential, ecology and presence of endohyphal bacteria is reflected in genomic diversity of Mucoromycotina.</title>
        <authorList>
            <person name="Muszewska A."/>
            <person name="Okrasinska A."/>
            <person name="Steczkiewicz K."/>
            <person name="Drgas O."/>
            <person name="Orlowska M."/>
            <person name="Perlinska-Lenart U."/>
            <person name="Aleksandrzak-Piekarczyk T."/>
            <person name="Szatraj K."/>
            <person name="Zielenkiewicz U."/>
            <person name="Pilsyk S."/>
            <person name="Malc E."/>
            <person name="Mieczkowski P."/>
            <person name="Kruszewska J.S."/>
            <person name="Biernat P."/>
            <person name="Pawlowska J."/>
        </authorList>
    </citation>
    <scope>NUCLEOTIDE SEQUENCE</scope>
    <source>
        <strain evidence="3">WA0000051536</strain>
    </source>
</reference>
<dbReference type="AlphaFoldDB" id="A0A8H7PI63"/>
<keyword evidence="4" id="KW-1185">Reference proteome</keyword>